<keyword evidence="3" id="KW-1185">Reference proteome</keyword>
<gene>
    <name evidence="2" type="ORF">HJG59_008652</name>
</gene>
<dbReference type="Proteomes" id="UP000550707">
    <property type="component" value="Unassembled WGS sequence"/>
</dbReference>
<comment type="caution">
    <text evidence="2">The sequence shown here is derived from an EMBL/GenBank/DDBJ whole genome shotgun (WGS) entry which is preliminary data.</text>
</comment>
<feature type="region of interest" description="Disordered" evidence="1">
    <location>
        <begin position="1"/>
        <end position="21"/>
    </location>
</feature>
<organism evidence="2 3">
    <name type="scientific">Molossus molossus</name>
    <name type="common">Pallas' mastiff bat</name>
    <name type="synonym">Vespertilio molossus</name>
    <dbReference type="NCBI Taxonomy" id="27622"/>
    <lineage>
        <taxon>Eukaryota</taxon>
        <taxon>Metazoa</taxon>
        <taxon>Chordata</taxon>
        <taxon>Craniata</taxon>
        <taxon>Vertebrata</taxon>
        <taxon>Euteleostomi</taxon>
        <taxon>Mammalia</taxon>
        <taxon>Eutheria</taxon>
        <taxon>Laurasiatheria</taxon>
        <taxon>Chiroptera</taxon>
        <taxon>Yangochiroptera</taxon>
        <taxon>Molossidae</taxon>
        <taxon>Molossus</taxon>
    </lineage>
</organism>
<feature type="compositionally biased region" description="Polar residues" evidence="1">
    <location>
        <begin position="1"/>
        <end position="12"/>
    </location>
</feature>
<evidence type="ECO:0000256" key="1">
    <source>
        <dbReference type="SAM" id="MobiDB-lite"/>
    </source>
</evidence>
<accession>A0A7J8ERJ0</accession>
<dbReference type="InParanoid" id="A0A7J8ERJ0"/>
<evidence type="ECO:0000313" key="3">
    <source>
        <dbReference type="Proteomes" id="UP000550707"/>
    </source>
</evidence>
<name>A0A7J8ERJ0_MOLMO</name>
<sequence length="313" mass="33533">MDPVSAPNQLPDHTSHSGAHLRGGGGVLGGLEVGRMLGHGVNCCGAASVSSGWRGRRGPWVRRSPGCWPCLFAAVLPCESRARGLSPSWGDALLLLSWSVLGRPFSVLAQSQAFRRLPSLVWSAVVRGRGGHLWTSGLLPVPHGRRACSVACAPRTPRPFRRPFLWGSHGDALRSLPRASQTGGGASGRRWPRPRSPVGAFASCRWLSCGPVCFVCKRCASARASCDLIYLVPRACPALSRHFTASPLQRWRSEMQGARSPRMNTEAREGGPSDCLGVLVWAPGFRGRGWQSQVPSQGPQIGLGLRAAPCSWL</sequence>
<evidence type="ECO:0000313" key="2">
    <source>
        <dbReference type="EMBL" id="KAF6437931.1"/>
    </source>
</evidence>
<dbReference type="AlphaFoldDB" id="A0A7J8ERJ0"/>
<dbReference type="EMBL" id="JACASF010000013">
    <property type="protein sequence ID" value="KAF6437931.1"/>
    <property type="molecule type" value="Genomic_DNA"/>
</dbReference>
<protein>
    <submittedName>
        <fullName evidence="2">Uncharacterized protein</fullName>
    </submittedName>
</protein>
<reference evidence="2 3" key="1">
    <citation type="journal article" date="2020" name="Nature">
        <title>Six reference-quality genomes reveal evolution of bat adaptations.</title>
        <authorList>
            <person name="Jebb D."/>
            <person name="Huang Z."/>
            <person name="Pippel M."/>
            <person name="Hughes G.M."/>
            <person name="Lavrichenko K."/>
            <person name="Devanna P."/>
            <person name="Winkler S."/>
            <person name="Jermiin L.S."/>
            <person name="Skirmuntt E.C."/>
            <person name="Katzourakis A."/>
            <person name="Burkitt-Gray L."/>
            <person name="Ray D.A."/>
            <person name="Sullivan K.A.M."/>
            <person name="Roscito J.G."/>
            <person name="Kirilenko B.M."/>
            <person name="Davalos L.M."/>
            <person name="Corthals A.P."/>
            <person name="Power M.L."/>
            <person name="Jones G."/>
            <person name="Ransome R.D."/>
            <person name="Dechmann D.K.N."/>
            <person name="Locatelli A.G."/>
            <person name="Puechmaille S.J."/>
            <person name="Fedrigo O."/>
            <person name="Jarvis E.D."/>
            <person name="Hiller M."/>
            <person name="Vernes S.C."/>
            <person name="Myers E.W."/>
            <person name="Teeling E.C."/>
        </authorList>
    </citation>
    <scope>NUCLEOTIDE SEQUENCE [LARGE SCALE GENOMIC DNA]</scope>
    <source>
        <strain evidence="2">MMolMol1</strain>
        <tissue evidence="2">Muscle</tissue>
    </source>
</reference>
<proteinExistence type="predicted"/>